<comment type="caution">
    <text evidence="1">The sequence shown here is derived from an EMBL/GenBank/DDBJ whole genome shotgun (WGS) entry which is preliminary data.</text>
</comment>
<sequence length="94" mass="10852">MSANNVLGRHNYTLAECRQGLEKDIAEFGSRYSLLSKALELLDTSQENQELVREWFDVYMSIFDEESYNACAAILEGLEVQILKSWYTHTKRLG</sequence>
<accession>A0A921KK02</accession>
<evidence type="ECO:0000313" key="1">
    <source>
        <dbReference type="EMBL" id="HJF44407.1"/>
    </source>
</evidence>
<evidence type="ECO:0000313" key="2">
    <source>
        <dbReference type="Proteomes" id="UP000697330"/>
    </source>
</evidence>
<reference evidence="1" key="1">
    <citation type="journal article" date="2021" name="PeerJ">
        <title>Extensive microbial diversity within the chicken gut microbiome revealed by metagenomics and culture.</title>
        <authorList>
            <person name="Gilroy R."/>
            <person name="Ravi A."/>
            <person name="Getino M."/>
            <person name="Pursley I."/>
            <person name="Horton D.L."/>
            <person name="Alikhan N.F."/>
            <person name="Baker D."/>
            <person name="Gharbi K."/>
            <person name="Hall N."/>
            <person name="Watson M."/>
            <person name="Adriaenssens E.M."/>
            <person name="Foster-Nyarko E."/>
            <person name="Jarju S."/>
            <person name="Secka A."/>
            <person name="Antonio M."/>
            <person name="Oren A."/>
            <person name="Chaudhuri R.R."/>
            <person name="La Ragione R."/>
            <person name="Hildebrand F."/>
            <person name="Pallen M.J."/>
        </authorList>
    </citation>
    <scope>NUCLEOTIDE SEQUENCE</scope>
    <source>
        <strain evidence="1">CHK124-7917</strain>
    </source>
</reference>
<protein>
    <submittedName>
        <fullName evidence="1">Uncharacterized protein</fullName>
    </submittedName>
</protein>
<gene>
    <name evidence="1" type="ORF">K8U72_01270</name>
</gene>
<dbReference type="Proteomes" id="UP000697330">
    <property type="component" value="Unassembled WGS sequence"/>
</dbReference>
<dbReference type="AlphaFoldDB" id="A0A921KK02"/>
<dbReference type="RefSeq" id="WP_273445702.1">
    <property type="nucleotide sequence ID" value="NZ_CALUGK010000001.1"/>
</dbReference>
<proteinExistence type="predicted"/>
<organism evidence="1 2">
    <name type="scientific">Thermophilibacter provencensis</name>
    <dbReference type="NCBI Taxonomy" id="1852386"/>
    <lineage>
        <taxon>Bacteria</taxon>
        <taxon>Bacillati</taxon>
        <taxon>Actinomycetota</taxon>
        <taxon>Coriobacteriia</taxon>
        <taxon>Coriobacteriales</taxon>
        <taxon>Atopobiaceae</taxon>
        <taxon>Thermophilibacter</taxon>
    </lineage>
</organism>
<reference evidence="1" key="2">
    <citation type="submission" date="2021-09" db="EMBL/GenBank/DDBJ databases">
        <authorList>
            <person name="Gilroy R."/>
        </authorList>
    </citation>
    <scope>NUCLEOTIDE SEQUENCE</scope>
    <source>
        <strain evidence="1">CHK124-7917</strain>
    </source>
</reference>
<dbReference type="EMBL" id="DYWQ01000016">
    <property type="protein sequence ID" value="HJF44407.1"/>
    <property type="molecule type" value="Genomic_DNA"/>
</dbReference>
<name>A0A921KK02_9ACTN</name>